<keyword evidence="2" id="KW-0812">Transmembrane</keyword>
<feature type="transmembrane region" description="Helical" evidence="2">
    <location>
        <begin position="336"/>
        <end position="354"/>
    </location>
</feature>
<dbReference type="Pfam" id="PF07786">
    <property type="entry name" value="HGSNAT_cat"/>
    <property type="match status" value="1"/>
</dbReference>
<feature type="transmembrane region" description="Helical" evidence="2">
    <location>
        <begin position="153"/>
        <end position="174"/>
    </location>
</feature>
<keyword evidence="2" id="KW-0472">Membrane</keyword>
<name>A0ABQ2Y9I6_9GAMM</name>
<dbReference type="EMBL" id="BMXS01000001">
    <property type="protein sequence ID" value="GGX77127.1"/>
    <property type="molecule type" value="Genomic_DNA"/>
</dbReference>
<feature type="transmembrane region" description="Helical" evidence="2">
    <location>
        <begin position="45"/>
        <end position="66"/>
    </location>
</feature>
<feature type="transmembrane region" description="Helical" evidence="2">
    <location>
        <begin position="297"/>
        <end position="316"/>
    </location>
</feature>
<evidence type="ECO:0000313" key="5">
    <source>
        <dbReference type="Proteomes" id="UP000653056"/>
    </source>
</evidence>
<accession>A0ABQ2Y9I6</accession>
<dbReference type="Proteomes" id="UP000653056">
    <property type="component" value="Unassembled WGS sequence"/>
</dbReference>
<evidence type="ECO:0000256" key="2">
    <source>
        <dbReference type="SAM" id="Phobius"/>
    </source>
</evidence>
<gene>
    <name evidence="4" type="ORF">GCM10007160_00380</name>
</gene>
<feature type="domain" description="Heparan-alpha-glucosaminide N-acetyltransferase catalytic" evidence="3">
    <location>
        <begin position="39"/>
        <end position="187"/>
    </location>
</feature>
<protein>
    <recommendedName>
        <fullName evidence="3">Heparan-alpha-glucosaminide N-acetyltransferase catalytic domain-containing protein</fullName>
    </recommendedName>
</protein>
<comment type="caution">
    <text evidence="4">The sequence shown here is derived from an EMBL/GenBank/DDBJ whole genome shotgun (WGS) entry which is preliminary data.</text>
</comment>
<feature type="compositionally biased region" description="Basic and acidic residues" evidence="1">
    <location>
        <begin position="1"/>
        <end position="12"/>
    </location>
</feature>
<dbReference type="InterPro" id="IPR012429">
    <property type="entry name" value="HGSNAT_cat"/>
</dbReference>
<feature type="transmembrane region" description="Helical" evidence="2">
    <location>
        <begin position="116"/>
        <end position="133"/>
    </location>
</feature>
<feature type="transmembrane region" description="Helical" evidence="2">
    <location>
        <begin position="360"/>
        <end position="380"/>
    </location>
</feature>
<keyword evidence="2" id="KW-1133">Transmembrane helix</keyword>
<proteinExistence type="predicted"/>
<feature type="transmembrane region" description="Helical" evidence="2">
    <location>
        <begin position="256"/>
        <end position="277"/>
    </location>
</feature>
<evidence type="ECO:0000256" key="1">
    <source>
        <dbReference type="SAM" id="MobiDB-lite"/>
    </source>
</evidence>
<feature type="transmembrane region" description="Helical" evidence="2">
    <location>
        <begin position="86"/>
        <end position="104"/>
    </location>
</feature>
<reference evidence="5" key="1">
    <citation type="journal article" date="2019" name="Int. J. Syst. Evol. Microbiol.">
        <title>The Global Catalogue of Microorganisms (GCM) 10K type strain sequencing project: providing services to taxonomists for standard genome sequencing and annotation.</title>
        <authorList>
            <consortium name="The Broad Institute Genomics Platform"/>
            <consortium name="The Broad Institute Genome Sequencing Center for Infectious Disease"/>
            <person name="Wu L."/>
            <person name="Ma J."/>
        </authorList>
    </citation>
    <scope>NUCLEOTIDE SEQUENCE [LARGE SCALE GENOMIC DNA]</scope>
    <source>
        <strain evidence="5">KCTC 22228</strain>
    </source>
</reference>
<feature type="transmembrane region" description="Helical" evidence="2">
    <location>
        <begin position="224"/>
        <end position="244"/>
    </location>
</feature>
<feature type="region of interest" description="Disordered" evidence="1">
    <location>
        <begin position="1"/>
        <end position="21"/>
    </location>
</feature>
<organism evidence="4 5">
    <name type="scientific">Litchfieldella qijiaojingensis</name>
    <dbReference type="NCBI Taxonomy" id="980347"/>
    <lineage>
        <taxon>Bacteria</taxon>
        <taxon>Pseudomonadati</taxon>
        <taxon>Pseudomonadota</taxon>
        <taxon>Gammaproteobacteria</taxon>
        <taxon>Oceanospirillales</taxon>
        <taxon>Halomonadaceae</taxon>
        <taxon>Litchfieldella</taxon>
    </lineage>
</organism>
<feature type="transmembrane region" description="Helical" evidence="2">
    <location>
        <begin position="186"/>
        <end position="204"/>
    </location>
</feature>
<sequence>MPDMARQGKDGMAKQQAGRSDRLRAALRARPYLPTGGGRIEAIDLARGIAIGLMILSHGVSGLLGIRQVPDWGMVPIHLITKFSSSLFILVFGIALAVAFLPHADAEDWPRRRMKLWLRALVVLFWYKILTVVEMLPLYQPQDIVDTLLYRRFPIWVEILGFYAIALLWVPLILPVWKRAPLWGRLASPVLMALLAYLLGRYSVFGDNEPLQALLIEHDDHYTWGQLSRGPLVLVGLLIGEAVLRCYWKPDLRWRLVKMLAGAGGVLLLTFFALAAPALGEQLMAVARNVGKHPPELMFMLFSVGGALVILALALLGGERLASWLRPITLVGTDALKAFIFHIVAIFLVMRYLFEMWQVFSYPQVLGISLALIVVTGLWIRLTTWIKVKS</sequence>
<keyword evidence="5" id="KW-1185">Reference proteome</keyword>
<evidence type="ECO:0000313" key="4">
    <source>
        <dbReference type="EMBL" id="GGX77127.1"/>
    </source>
</evidence>
<evidence type="ECO:0000259" key="3">
    <source>
        <dbReference type="Pfam" id="PF07786"/>
    </source>
</evidence>